<evidence type="ECO:0000313" key="3">
    <source>
        <dbReference type="Proteomes" id="UP000040576"/>
    </source>
</evidence>
<dbReference type="EMBL" id="CCRF01000024">
    <property type="protein sequence ID" value="CEE00557.1"/>
    <property type="molecule type" value="Genomic_DNA"/>
</dbReference>
<evidence type="ECO:0000256" key="1">
    <source>
        <dbReference type="SAM" id="Phobius"/>
    </source>
</evidence>
<feature type="transmembrane region" description="Helical" evidence="1">
    <location>
        <begin position="28"/>
        <end position="46"/>
    </location>
</feature>
<keyword evidence="1" id="KW-0472">Membrane</keyword>
<dbReference type="AlphaFoldDB" id="A0A090ISA5"/>
<proteinExistence type="predicted"/>
<reference evidence="2 3" key="1">
    <citation type="submission" date="2014-07" db="EMBL/GenBank/DDBJ databases">
        <authorList>
            <person name="Wibberg Daniel"/>
        </authorList>
    </citation>
    <scope>NUCLEOTIDE SEQUENCE [LARGE SCALE GENOMIC DNA]</scope>
</reference>
<protein>
    <submittedName>
        <fullName evidence="2">Putative membrane protein</fullName>
    </submittedName>
</protein>
<keyword evidence="3" id="KW-1185">Reference proteome</keyword>
<accession>A0A090ISA5</accession>
<keyword evidence="1" id="KW-1133">Transmembrane helix</keyword>
<gene>
    <name evidence="2" type="ORF">BT1A1_0704</name>
</gene>
<name>A0A090ISA5_9BACI</name>
<organism evidence="2 3">
    <name type="scientific">Caldibacillus thermoamylovorans</name>
    <dbReference type="NCBI Taxonomy" id="35841"/>
    <lineage>
        <taxon>Bacteria</taxon>
        <taxon>Bacillati</taxon>
        <taxon>Bacillota</taxon>
        <taxon>Bacilli</taxon>
        <taxon>Bacillales</taxon>
        <taxon>Bacillaceae</taxon>
        <taxon>Caldibacillus</taxon>
    </lineage>
</organism>
<dbReference type="Proteomes" id="UP000040576">
    <property type="component" value="Unassembled WGS sequence"/>
</dbReference>
<sequence>MLIIIPTLLYVPKYVLTYTQLSKDLQMILSYFISILGIAFYLFLLYGKEKGIDITYLTVHGEKEISDTLAVYEAVLSKMI</sequence>
<keyword evidence="1" id="KW-0812">Transmembrane</keyword>
<evidence type="ECO:0000313" key="2">
    <source>
        <dbReference type="EMBL" id="CEE00557.1"/>
    </source>
</evidence>